<evidence type="ECO:0000259" key="4">
    <source>
        <dbReference type="Pfam" id="PF00561"/>
    </source>
</evidence>
<sequence length="335" mass="36180">MFSRLPLALALALPLAATAADAPPQQFADLGDVRLESGAVIKDCKLGYRTIGTLNAARSNAVVFLPWHTGKSSEAVSLLGPKGLFNTAGHYVIVVDAIGNGVACSPSNSAAQHGTAFPAFNVRDMVESEYRLLSEKLGLKRVHAIVGYSMGATQAFQWMVSHPGYMDVAVPIAGTPRQTSYDLLFWRTEEAAMLADPQYANGDYKQNPKLPLYHQIFSLNFDTPAYRAAKTKPSEVDKFIAETIEDDPDAADANDMRWQMRAFLTQDIGDDAAKKVKARVHIINPRQDLIVNPAPALAFAHQIGATTTVLQGDCGHSAVVCASDQIRAAVDRALK</sequence>
<keyword evidence="1" id="KW-0486">Methionine biosynthesis</keyword>
<organism evidence="5 7">
    <name type="scientific">Duganella violaceipulchra</name>
    <dbReference type="NCBI Taxonomy" id="2849652"/>
    <lineage>
        <taxon>Bacteria</taxon>
        <taxon>Pseudomonadati</taxon>
        <taxon>Pseudomonadota</taxon>
        <taxon>Betaproteobacteria</taxon>
        <taxon>Burkholderiales</taxon>
        <taxon>Oxalobacteraceae</taxon>
        <taxon>Telluria group</taxon>
        <taxon>Duganella</taxon>
    </lineage>
</organism>
<feature type="signal peptide" evidence="3">
    <location>
        <begin position="1"/>
        <end position="19"/>
    </location>
</feature>
<name>A0AA41L7G6_9BURK</name>
<keyword evidence="5" id="KW-0378">Hydrolase</keyword>
<dbReference type="PANTHER" id="PTHR32268">
    <property type="entry name" value="HOMOSERINE O-ACETYLTRANSFERASE"/>
    <property type="match status" value="1"/>
</dbReference>
<keyword evidence="8" id="KW-1185">Reference proteome</keyword>
<dbReference type="GO" id="GO:0009086">
    <property type="term" value="P:methionine biosynthetic process"/>
    <property type="evidence" value="ECO:0007669"/>
    <property type="project" value="UniProtKB-KW"/>
</dbReference>
<comment type="caution">
    <text evidence="5">The sequence shown here is derived from an EMBL/GenBank/DDBJ whole genome shotgun (WGS) entry which is preliminary data.</text>
</comment>
<evidence type="ECO:0000256" key="3">
    <source>
        <dbReference type="SAM" id="SignalP"/>
    </source>
</evidence>
<gene>
    <name evidence="5" type="ORF">KVP70_25580</name>
    <name evidence="6" type="ORF">L1274_000990</name>
</gene>
<evidence type="ECO:0000313" key="8">
    <source>
        <dbReference type="Proteomes" id="UP001162889"/>
    </source>
</evidence>
<dbReference type="AlphaFoldDB" id="A0AA41L7G6"/>
<feature type="chain" id="PRO_5041419322" evidence="3">
    <location>
        <begin position="20"/>
        <end position="335"/>
    </location>
</feature>
<reference evidence="6" key="2">
    <citation type="submission" date="2022-03" db="EMBL/GenBank/DDBJ databases">
        <title>Genome Encyclopedia of Bacteria and Archaea VI: Functional Genomics of Type Strains.</title>
        <authorList>
            <person name="Whitman W."/>
        </authorList>
    </citation>
    <scope>NUCLEOTIDE SEQUENCE</scope>
    <source>
        <strain evidence="6">HSC-15S17</strain>
    </source>
</reference>
<dbReference type="PANTHER" id="PTHR32268:SF15">
    <property type="entry name" value="HOMOSERINE ACETYLTRANSFERASE FAMILY PROTEIN (AFU_ORTHOLOGUE AFUA_1G15350)"/>
    <property type="match status" value="1"/>
</dbReference>
<accession>A0AA41L7G6</accession>
<dbReference type="Proteomes" id="UP001155901">
    <property type="component" value="Unassembled WGS sequence"/>
</dbReference>
<dbReference type="Pfam" id="PF00561">
    <property type="entry name" value="Abhydrolase_1"/>
    <property type="match status" value="1"/>
</dbReference>
<dbReference type="InterPro" id="IPR000073">
    <property type="entry name" value="AB_hydrolase_1"/>
</dbReference>
<evidence type="ECO:0000313" key="5">
    <source>
        <dbReference type="EMBL" id="MBV6324312.1"/>
    </source>
</evidence>
<keyword evidence="6" id="KW-0808">Transferase</keyword>
<dbReference type="EC" id="2.3.1.31" evidence="6"/>
<evidence type="ECO:0000256" key="1">
    <source>
        <dbReference type="ARBA" id="ARBA00023167"/>
    </source>
</evidence>
<evidence type="ECO:0000256" key="2">
    <source>
        <dbReference type="ARBA" id="ARBA00023315"/>
    </source>
</evidence>
<reference evidence="5" key="1">
    <citation type="submission" date="2021-07" db="EMBL/GenBank/DDBJ databases">
        <title>Characterization of violacein-producing bacteria and related species.</title>
        <authorList>
            <person name="Wilson H.S."/>
            <person name="De Leon M.E."/>
        </authorList>
    </citation>
    <scope>NUCLEOTIDE SEQUENCE</scope>
    <source>
        <strain evidence="5">HSC-15S17</strain>
    </source>
</reference>
<keyword evidence="2 6" id="KW-0012">Acyltransferase</keyword>
<dbReference type="PIRSF" id="PIRSF000443">
    <property type="entry name" value="Homoser_Ac_trans"/>
    <property type="match status" value="1"/>
</dbReference>
<evidence type="ECO:0000313" key="6">
    <source>
        <dbReference type="EMBL" id="MCP2007297.1"/>
    </source>
</evidence>
<keyword evidence="1" id="KW-0028">Amino-acid biosynthesis</keyword>
<dbReference type="InterPro" id="IPR008220">
    <property type="entry name" value="HAT_MetX-like"/>
</dbReference>
<dbReference type="GO" id="GO:0016787">
    <property type="term" value="F:hydrolase activity"/>
    <property type="evidence" value="ECO:0007669"/>
    <property type="project" value="UniProtKB-KW"/>
</dbReference>
<protein>
    <submittedName>
        <fullName evidence="5">Alpha/beta fold hydrolase</fullName>
    </submittedName>
    <submittedName>
        <fullName evidence="6">Homoserine O-acetyltransferase</fullName>
        <ecNumber evidence="6">2.3.1.31</ecNumber>
    </submittedName>
</protein>
<feature type="domain" description="AB hydrolase-1" evidence="4">
    <location>
        <begin position="87"/>
        <end position="318"/>
    </location>
</feature>
<proteinExistence type="predicted"/>
<dbReference type="Proteomes" id="UP001162889">
    <property type="component" value="Unassembled WGS sequence"/>
</dbReference>
<dbReference type="GO" id="GO:0004414">
    <property type="term" value="F:homoserine O-acetyltransferase activity"/>
    <property type="evidence" value="ECO:0007669"/>
    <property type="project" value="UniProtKB-EC"/>
</dbReference>
<keyword evidence="3" id="KW-0732">Signal</keyword>
<dbReference type="EMBL" id="JAHTGR010000016">
    <property type="protein sequence ID" value="MBV6324312.1"/>
    <property type="molecule type" value="Genomic_DNA"/>
</dbReference>
<evidence type="ECO:0000313" key="7">
    <source>
        <dbReference type="Proteomes" id="UP001155901"/>
    </source>
</evidence>
<dbReference type="RefSeq" id="WP_217945241.1">
    <property type="nucleotide sequence ID" value="NZ_JAHTGR010000016.1"/>
</dbReference>
<dbReference type="EMBL" id="JALJZU010000002">
    <property type="protein sequence ID" value="MCP2007297.1"/>
    <property type="molecule type" value="Genomic_DNA"/>
</dbReference>